<keyword evidence="2 7" id="KW-0285">Flavoprotein</keyword>
<feature type="binding site" evidence="7">
    <location>
        <position position="282"/>
    </location>
    <ligand>
        <name>glyoxylate</name>
        <dbReference type="ChEBI" id="CHEBI:36655"/>
    </ligand>
</feature>
<evidence type="ECO:0000256" key="4">
    <source>
        <dbReference type="ARBA" id="ARBA00023002"/>
    </source>
</evidence>
<dbReference type="GO" id="GO:0005886">
    <property type="term" value="C:plasma membrane"/>
    <property type="evidence" value="ECO:0007669"/>
    <property type="project" value="TreeGrafter"/>
</dbReference>
<keyword evidence="10" id="KW-1185">Reference proteome</keyword>
<dbReference type="Proteomes" id="UP001138757">
    <property type="component" value="Unassembled WGS sequence"/>
</dbReference>
<evidence type="ECO:0000259" key="8">
    <source>
        <dbReference type="PROSITE" id="PS51349"/>
    </source>
</evidence>
<dbReference type="Pfam" id="PF01070">
    <property type="entry name" value="FMN_dh"/>
    <property type="match status" value="1"/>
</dbReference>
<sequence>MVWPHGFDDLRGAARRRLPRFMFDYVDGGSFAETALARNVAAVRAVTLRQRVLNDVSASDLSTTLFGETLAMPLMLAPVGMGGMLRKRGEIQAIRGAHANGVPMVLSTVTLCSVDEIAAATQIPFWFQLYVAKDRGFVMDLLARIKALGCRTLFMTVDLPVPGPRWRDQRSGLSGPPGLTGQWRRWREIVTHPRWALDVGLLGRPHTLGNLVPIMNGRLKLADFLRWSGQNFDPAVTWRDLEFIRNHWDGKLVLKGVTDPDDARRVADIGADGLVVSNHGGRQLDGSIGTAEALPAVAQAVGERLTVLADGGVRNGLDILRMLALGARGVMIGRAWAFALAAGGEEGVSRMLAQMALELRAGLALTGCARAQDAGPHLLGQLPSWWGR</sequence>
<dbReference type="InterPro" id="IPR037396">
    <property type="entry name" value="FMN_HAD"/>
</dbReference>
<dbReference type="AlphaFoldDB" id="A0A9X1DF18"/>
<evidence type="ECO:0000256" key="1">
    <source>
        <dbReference type="ARBA" id="ARBA00001917"/>
    </source>
</evidence>
<feature type="binding site" evidence="7">
    <location>
        <position position="279"/>
    </location>
    <ligand>
        <name>glyoxylate</name>
        <dbReference type="ChEBI" id="CHEBI:36655"/>
    </ligand>
</feature>
<evidence type="ECO:0000256" key="3">
    <source>
        <dbReference type="ARBA" id="ARBA00022643"/>
    </source>
</evidence>
<feature type="binding site" evidence="7">
    <location>
        <position position="25"/>
    </location>
    <ligand>
        <name>glyoxylate</name>
        <dbReference type="ChEBI" id="CHEBI:36655"/>
    </ligand>
</feature>
<feature type="binding site" evidence="7">
    <location>
        <position position="255"/>
    </location>
    <ligand>
        <name>FMN</name>
        <dbReference type="ChEBI" id="CHEBI:58210"/>
    </ligand>
</feature>
<dbReference type="SUPFAM" id="SSF51395">
    <property type="entry name" value="FMN-linked oxidoreductases"/>
    <property type="match status" value="1"/>
</dbReference>
<feature type="binding site" evidence="7">
    <location>
        <begin position="310"/>
        <end position="314"/>
    </location>
    <ligand>
        <name>FMN</name>
        <dbReference type="ChEBI" id="CHEBI:58210"/>
    </ligand>
</feature>
<comment type="cofactor">
    <cofactor evidence="1">
        <name>FMN</name>
        <dbReference type="ChEBI" id="CHEBI:58210"/>
    </cofactor>
</comment>
<keyword evidence="4 9" id="KW-0560">Oxidoreductase</keyword>
<feature type="binding site" evidence="7">
    <location>
        <position position="277"/>
    </location>
    <ligand>
        <name>FMN</name>
        <dbReference type="ChEBI" id="CHEBI:58210"/>
    </ligand>
</feature>
<dbReference type="PROSITE" id="PS51349">
    <property type="entry name" value="FMN_HYDROXY_ACID_DH_2"/>
    <property type="match status" value="1"/>
</dbReference>
<reference evidence="9" key="1">
    <citation type="submission" date="2021-05" db="EMBL/GenBank/DDBJ databases">
        <title>Genome of Sphingobium sp. strain.</title>
        <authorList>
            <person name="Fan R."/>
        </authorList>
    </citation>
    <scope>NUCLEOTIDE SEQUENCE</scope>
    <source>
        <strain evidence="9">H33</strain>
    </source>
</reference>
<dbReference type="RefSeq" id="WP_214624972.1">
    <property type="nucleotide sequence ID" value="NZ_JAHGAW010000012.1"/>
</dbReference>
<evidence type="ECO:0000313" key="10">
    <source>
        <dbReference type="Proteomes" id="UP001138757"/>
    </source>
</evidence>
<evidence type="ECO:0000256" key="5">
    <source>
        <dbReference type="ARBA" id="ARBA00024042"/>
    </source>
</evidence>
<dbReference type="PROSITE" id="PS00557">
    <property type="entry name" value="FMN_HYDROXY_ACID_DH_1"/>
    <property type="match status" value="1"/>
</dbReference>
<dbReference type="InterPro" id="IPR013785">
    <property type="entry name" value="Aldolase_TIM"/>
</dbReference>
<keyword evidence="3 7" id="KW-0288">FMN</keyword>
<dbReference type="NCBIfam" id="NF008398">
    <property type="entry name" value="PRK11197.1"/>
    <property type="match status" value="1"/>
</dbReference>
<feature type="active site" description="Proton acceptor" evidence="6">
    <location>
        <position position="279"/>
    </location>
</feature>
<feature type="binding site" evidence="7">
    <location>
        <position position="165"/>
    </location>
    <ligand>
        <name>glyoxylate</name>
        <dbReference type="ChEBI" id="CHEBI:36655"/>
    </ligand>
</feature>
<dbReference type="GO" id="GO:0010181">
    <property type="term" value="F:FMN binding"/>
    <property type="evidence" value="ECO:0007669"/>
    <property type="project" value="InterPro"/>
</dbReference>
<gene>
    <name evidence="9" type="ORF">KK488_17335</name>
</gene>
<dbReference type="FunFam" id="3.20.20.70:FF:000029">
    <property type="entry name" value="L-lactate dehydrogenase"/>
    <property type="match status" value="1"/>
</dbReference>
<dbReference type="InterPro" id="IPR000262">
    <property type="entry name" value="FMN-dep_DH"/>
</dbReference>
<comment type="caution">
    <text evidence="9">The sequence shown here is derived from an EMBL/GenBank/DDBJ whole genome shotgun (WGS) entry which is preliminary data.</text>
</comment>
<comment type="similarity">
    <text evidence="5">Belongs to the FMN-dependent alpha-hydroxy acid dehydrogenase family.</text>
</comment>
<dbReference type="PIRSF" id="PIRSF000138">
    <property type="entry name" value="Al-hdrx_acd_dh"/>
    <property type="match status" value="1"/>
</dbReference>
<proteinExistence type="inferred from homology"/>
<accession>A0A9X1DF18</accession>
<protein>
    <submittedName>
        <fullName evidence="9">L-lactate dehydrogenase</fullName>
        <ecNumber evidence="9">1.1.1.27</ecNumber>
    </submittedName>
</protein>
<dbReference type="GO" id="GO:0004459">
    <property type="term" value="F:L-lactate dehydrogenase (NAD+) activity"/>
    <property type="evidence" value="ECO:0007669"/>
    <property type="project" value="UniProtKB-EC"/>
</dbReference>
<feature type="binding site" evidence="7">
    <location>
        <position position="128"/>
    </location>
    <ligand>
        <name>FMN</name>
        <dbReference type="ChEBI" id="CHEBI:58210"/>
    </ligand>
</feature>
<feature type="binding site" evidence="7">
    <location>
        <position position="130"/>
    </location>
    <ligand>
        <name>FMN</name>
        <dbReference type="ChEBI" id="CHEBI:58210"/>
    </ligand>
</feature>
<feature type="binding site" evidence="7">
    <location>
        <position position="156"/>
    </location>
    <ligand>
        <name>FMN</name>
        <dbReference type="ChEBI" id="CHEBI:58210"/>
    </ligand>
</feature>
<dbReference type="CDD" id="cd02809">
    <property type="entry name" value="alpha_hydroxyacid_oxid_FMN"/>
    <property type="match status" value="1"/>
</dbReference>
<feature type="binding site" evidence="7">
    <location>
        <position position="107"/>
    </location>
    <ligand>
        <name>FMN</name>
        <dbReference type="ChEBI" id="CHEBI:58210"/>
    </ligand>
</feature>
<organism evidence="9 10">
    <name type="scientific">Sphingobium nicotianae</name>
    <dbReference type="NCBI Taxonomy" id="2782607"/>
    <lineage>
        <taxon>Bacteria</taxon>
        <taxon>Pseudomonadati</taxon>
        <taxon>Pseudomonadota</taxon>
        <taxon>Alphaproteobacteria</taxon>
        <taxon>Sphingomonadales</taxon>
        <taxon>Sphingomonadaceae</taxon>
        <taxon>Sphingobium</taxon>
    </lineage>
</organism>
<dbReference type="PANTHER" id="PTHR10578">
    <property type="entry name" value="S -2-HYDROXY-ACID OXIDASE-RELATED"/>
    <property type="match status" value="1"/>
</dbReference>
<dbReference type="Gene3D" id="3.20.20.70">
    <property type="entry name" value="Aldolase class I"/>
    <property type="match status" value="1"/>
</dbReference>
<dbReference type="InterPro" id="IPR008259">
    <property type="entry name" value="FMN_hydac_DH_AS"/>
</dbReference>
<dbReference type="InterPro" id="IPR012133">
    <property type="entry name" value="Alpha-hydoxy_acid_DH_FMN"/>
</dbReference>
<feature type="domain" description="FMN hydroxy acid dehydrogenase" evidence="8">
    <location>
        <begin position="1"/>
        <end position="384"/>
    </location>
</feature>
<dbReference type="EC" id="1.1.1.27" evidence="9"/>
<name>A0A9X1DF18_9SPHN</name>
<dbReference type="PANTHER" id="PTHR10578:SF85">
    <property type="entry name" value="L-LACTATE DEHYDROGENASE"/>
    <property type="match status" value="1"/>
</dbReference>
<evidence type="ECO:0000313" key="9">
    <source>
        <dbReference type="EMBL" id="MBT2188719.1"/>
    </source>
</evidence>
<evidence type="ECO:0000256" key="7">
    <source>
        <dbReference type="PIRSR" id="PIRSR000138-2"/>
    </source>
</evidence>
<dbReference type="GO" id="GO:0009060">
    <property type="term" value="P:aerobic respiration"/>
    <property type="evidence" value="ECO:0007669"/>
    <property type="project" value="TreeGrafter"/>
</dbReference>
<feature type="binding site" evidence="7">
    <location>
        <begin position="78"/>
        <end position="80"/>
    </location>
    <ligand>
        <name>FMN</name>
        <dbReference type="ChEBI" id="CHEBI:58210"/>
    </ligand>
</feature>
<evidence type="ECO:0000256" key="6">
    <source>
        <dbReference type="PIRSR" id="PIRSR000138-1"/>
    </source>
</evidence>
<evidence type="ECO:0000256" key="2">
    <source>
        <dbReference type="ARBA" id="ARBA00022630"/>
    </source>
</evidence>
<dbReference type="EMBL" id="JAHGAW010000012">
    <property type="protein sequence ID" value="MBT2188719.1"/>
    <property type="molecule type" value="Genomic_DNA"/>
</dbReference>
<feature type="binding site" evidence="7">
    <location>
        <begin position="333"/>
        <end position="334"/>
    </location>
    <ligand>
        <name>FMN</name>
        <dbReference type="ChEBI" id="CHEBI:58210"/>
    </ligand>
</feature>